<dbReference type="PANTHER" id="PTHR47594">
    <property type="entry name" value="PPR CONTAINING PLANT-LIKE PROTEIN"/>
    <property type="match status" value="1"/>
</dbReference>
<evidence type="ECO:0000256" key="1">
    <source>
        <dbReference type="ARBA" id="ARBA00022737"/>
    </source>
</evidence>
<evidence type="ECO:0000313" key="3">
    <source>
        <dbReference type="Proteomes" id="UP001188597"/>
    </source>
</evidence>
<dbReference type="GO" id="GO:0000373">
    <property type="term" value="P:Group II intron splicing"/>
    <property type="evidence" value="ECO:0007669"/>
    <property type="project" value="InterPro"/>
</dbReference>
<dbReference type="GO" id="GO:0009658">
    <property type="term" value="P:chloroplast organization"/>
    <property type="evidence" value="ECO:0007669"/>
    <property type="project" value="InterPro"/>
</dbReference>
<keyword evidence="3" id="KW-1185">Reference proteome</keyword>
<proteinExistence type="predicted"/>
<dbReference type="PANTHER" id="PTHR47594:SF4">
    <property type="entry name" value="OS04G0475500 PROTEIN"/>
    <property type="match status" value="1"/>
</dbReference>
<dbReference type="GO" id="GO:0003723">
    <property type="term" value="F:RNA binding"/>
    <property type="evidence" value="ECO:0007669"/>
    <property type="project" value="InterPro"/>
</dbReference>
<keyword evidence="1" id="KW-0677">Repeat</keyword>
<name>A0AA88WAZ1_9ASTE</name>
<evidence type="ECO:0008006" key="4">
    <source>
        <dbReference type="Google" id="ProtNLM"/>
    </source>
</evidence>
<dbReference type="Pfam" id="PF13041">
    <property type="entry name" value="PPR_2"/>
    <property type="match status" value="1"/>
</dbReference>
<reference evidence="2" key="1">
    <citation type="submission" date="2022-12" db="EMBL/GenBank/DDBJ databases">
        <title>Draft genome assemblies for two species of Escallonia (Escalloniales).</title>
        <authorList>
            <person name="Chanderbali A."/>
            <person name="Dervinis C."/>
            <person name="Anghel I."/>
            <person name="Soltis D."/>
            <person name="Soltis P."/>
            <person name="Zapata F."/>
        </authorList>
    </citation>
    <scope>NUCLEOTIDE SEQUENCE</scope>
    <source>
        <strain evidence="2">UCBG64.0493</strain>
        <tissue evidence="2">Leaf</tissue>
    </source>
</reference>
<dbReference type="Proteomes" id="UP001188597">
    <property type="component" value="Unassembled WGS sequence"/>
</dbReference>
<dbReference type="NCBIfam" id="TIGR00756">
    <property type="entry name" value="PPR"/>
    <property type="match status" value="1"/>
</dbReference>
<sequence length="263" mass="30093">MLMATQVHLVTFSATSSLSKSTIPTTNCSGTPRGALLVNWSPSLRFEGTFRSSSRIMMRDRSKNRKPLQKGRNLSIEAIQTVQALKRAIKTHDDSLVHHVFDSNFRRLLKLDMMAVLRELLRQQQCLLALKGFEEMRKEYWYKPQVSLYADIISVLGSNGLFEQVQLLFMDLKSESSLEPDIKGFNALLDTLMSFKMTGLAIECFYLMKSVKCEPDRLTFRILIRGLESDGETSLSATLRQEAHRYYGQSLEFLEEEEEMALS</sequence>
<dbReference type="InterPro" id="IPR044190">
    <property type="entry name" value="THA8-like"/>
</dbReference>
<dbReference type="EMBL" id="JAVXUP010000666">
    <property type="protein sequence ID" value="KAK3023259.1"/>
    <property type="molecule type" value="Genomic_DNA"/>
</dbReference>
<protein>
    <recommendedName>
        <fullName evidence="4">Pentatricopeptide repeat-containing protein</fullName>
    </recommendedName>
</protein>
<dbReference type="InterPro" id="IPR002885">
    <property type="entry name" value="PPR_rpt"/>
</dbReference>
<gene>
    <name evidence="2" type="ORF">RJ639_044425</name>
</gene>
<dbReference type="Gene3D" id="1.25.40.10">
    <property type="entry name" value="Tetratricopeptide repeat domain"/>
    <property type="match status" value="1"/>
</dbReference>
<organism evidence="2 3">
    <name type="scientific">Escallonia herrerae</name>
    <dbReference type="NCBI Taxonomy" id="1293975"/>
    <lineage>
        <taxon>Eukaryota</taxon>
        <taxon>Viridiplantae</taxon>
        <taxon>Streptophyta</taxon>
        <taxon>Embryophyta</taxon>
        <taxon>Tracheophyta</taxon>
        <taxon>Spermatophyta</taxon>
        <taxon>Magnoliopsida</taxon>
        <taxon>eudicotyledons</taxon>
        <taxon>Gunneridae</taxon>
        <taxon>Pentapetalae</taxon>
        <taxon>asterids</taxon>
        <taxon>campanulids</taxon>
        <taxon>Escalloniales</taxon>
        <taxon>Escalloniaceae</taxon>
        <taxon>Escallonia</taxon>
    </lineage>
</organism>
<comment type="caution">
    <text evidence="2">The sequence shown here is derived from an EMBL/GenBank/DDBJ whole genome shotgun (WGS) entry which is preliminary data.</text>
</comment>
<evidence type="ECO:0000313" key="2">
    <source>
        <dbReference type="EMBL" id="KAK3023259.1"/>
    </source>
</evidence>
<dbReference type="AlphaFoldDB" id="A0AA88WAZ1"/>
<accession>A0AA88WAZ1</accession>
<dbReference type="InterPro" id="IPR011990">
    <property type="entry name" value="TPR-like_helical_dom_sf"/>
</dbReference>